<reference evidence="2" key="1">
    <citation type="submission" date="2014-09" db="EMBL/GenBank/DDBJ databases">
        <authorList>
            <person name="Magalhaes I.L.F."/>
            <person name="Oliveira U."/>
            <person name="Santos F.R."/>
            <person name="Vidigal T.H.D.A."/>
            <person name="Brescovit A.D."/>
            <person name="Santos A.J."/>
        </authorList>
    </citation>
    <scope>NUCLEOTIDE SEQUENCE</scope>
    <source>
        <tissue evidence="2">Shoot tissue taken approximately 20 cm above the soil surface</tissue>
    </source>
</reference>
<sequence>MNISCCGVVPTPDHHEIASNLPMEEVKKNNHNLGDNKYKHQLLRHRPCARSP</sequence>
<reference evidence="2" key="2">
    <citation type="journal article" date="2015" name="Data Brief">
        <title>Shoot transcriptome of the giant reed, Arundo donax.</title>
        <authorList>
            <person name="Barrero R.A."/>
            <person name="Guerrero F.D."/>
            <person name="Moolhuijzen P."/>
            <person name="Goolsby J.A."/>
            <person name="Tidwell J."/>
            <person name="Bellgard S.E."/>
            <person name="Bellgard M.I."/>
        </authorList>
    </citation>
    <scope>NUCLEOTIDE SEQUENCE</scope>
    <source>
        <tissue evidence="2">Shoot tissue taken approximately 20 cm above the soil surface</tissue>
    </source>
</reference>
<feature type="compositionally biased region" description="Basic residues" evidence="1">
    <location>
        <begin position="39"/>
        <end position="52"/>
    </location>
</feature>
<feature type="region of interest" description="Disordered" evidence="1">
    <location>
        <begin position="29"/>
        <end position="52"/>
    </location>
</feature>
<evidence type="ECO:0000313" key="2">
    <source>
        <dbReference type="EMBL" id="JAD99047.1"/>
    </source>
</evidence>
<protein>
    <submittedName>
        <fullName evidence="2">Uncharacterized protein</fullName>
    </submittedName>
</protein>
<organism evidence="2">
    <name type="scientific">Arundo donax</name>
    <name type="common">Giant reed</name>
    <name type="synonym">Donax arundinaceus</name>
    <dbReference type="NCBI Taxonomy" id="35708"/>
    <lineage>
        <taxon>Eukaryota</taxon>
        <taxon>Viridiplantae</taxon>
        <taxon>Streptophyta</taxon>
        <taxon>Embryophyta</taxon>
        <taxon>Tracheophyta</taxon>
        <taxon>Spermatophyta</taxon>
        <taxon>Magnoliopsida</taxon>
        <taxon>Liliopsida</taxon>
        <taxon>Poales</taxon>
        <taxon>Poaceae</taxon>
        <taxon>PACMAD clade</taxon>
        <taxon>Arundinoideae</taxon>
        <taxon>Arundineae</taxon>
        <taxon>Arundo</taxon>
    </lineage>
</organism>
<accession>A0A0A9ESP9</accession>
<name>A0A0A9ESP9_ARUDO</name>
<dbReference type="AlphaFoldDB" id="A0A0A9ESP9"/>
<evidence type="ECO:0000256" key="1">
    <source>
        <dbReference type="SAM" id="MobiDB-lite"/>
    </source>
</evidence>
<dbReference type="EMBL" id="GBRH01198848">
    <property type="protein sequence ID" value="JAD99047.1"/>
    <property type="molecule type" value="Transcribed_RNA"/>
</dbReference>
<proteinExistence type="predicted"/>
<feature type="compositionally biased region" description="Basic and acidic residues" evidence="1">
    <location>
        <begin position="29"/>
        <end position="38"/>
    </location>
</feature>